<keyword evidence="2" id="KW-1185">Reference proteome</keyword>
<protein>
    <submittedName>
        <fullName evidence="1">Uncharacterized protein</fullName>
    </submittedName>
</protein>
<name>A0ABR3BJ84_9TREE</name>
<sequence length="69" mass="8061">MFTHVHYHGVILWFNPTSWKLLIEKQYHQCLLKSLFMSSSSLTRANTNVAHSSQCYPHSLLIVKLSQCR</sequence>
<accession>A0ABR3BJ84</accession>
<organism evidence="1 2">
    <name type="scientific">Cryptococcus tetragattii IND107</name>
    <dbReference type="NCBI Taxonomy" id="1296105"/>
    <lineage>
        <taxon>Eukaryota</taxon>
        <taxon>Fungi</taxon>
        <taxon>Dikarya</taxon>
        <taxon>Basidiomycota</taxon>
        <taxon>Agaricomycotina</taxon>
        <taxon>Tremellomycetes</taxon>
        <taxon>Tremellales</taxon>
        <taxon>Cryptococcaceae</taxon>
        <taxon>Cryptococcus</taxon>
        <taxon>Cryptococcus gattii species complex</taxon>
    </lineage>
</organism>
<gene>
    <name evidence="1" type="ORF">I308_106029</name>
</gene>
<evidence type="ECO:0000313" key="1">
    <source>
        <dbReference type="EMBL" id="KAL0241857.1"/>
    </source>
</evidence>
<reference evidence="2" key="1">
    <citation type="submission" date="2015-01" db="EMBL/GenBank/DDBJ databases">
        <title>The Genome Sequence of Cryptococcus gattii MMRL2647.</title>
        <authorList>
            <consortium name="The Broad Institute Genomics Platform"/>
            <person name="Cuomo C."/>
            <person name="Litvintseva A."/>
            <person name="Chen Y."/>
            <person name="Heitman J."/>
            <person name="Sun S."/>
            <person name="Springer D."/>
            <person name="Dromer F."/>
            <person name="Young S."/>
            <person name="Zeng Q."/>
            <person name="Gargeya S."/>
            <person name="Abouelleil A."/>
            <person name="Alvarado L."/>
            <person name="Chapman S.B."/>
            <person name="Gainer-Dewar J."/>
            <person name="Goldberg J."/>
            <person name="Griggs A."/>
            <person name="Gujja S."/>
            <person name="Hansen M."/>
            <person name="Howarth C."/>
            <person name="Imamovic A."/>
            <person name="Larimer J."/>
            <person name="Murphy C."/>
            <person name="Naylor J."/>
            <person name="Pearson M."/>
            <person name="Priest M."/>
            <person name="Roberts A."/>
            <person name="Saif S."/>
            <person name="Shea T."/>
            <person name="Sykes S."/>
            <person name="Wortman J."/>
            <person name="Nusbaum C."/>
            <person name="Birren B."/>
        </authorList>
    </citation>
    <scope>NUCLEOTIDE SEQUENCE [LARGE SCALE GENOMIC DNA]</scope>
    <source>
        <strain evidence="2">IND107</strain>
    </source>
</reference>
<comment type="caution">
    <text evidence="1">The sequence shown here is derived from an EMBL/GenBank/DDBJ whole genome shotgun (WGS) entry which is preliminary data.</text>
</comment>
<dbReference type="GeneID" id="91992884"/>
<dbReference type="Proteomes" id="UP000054399">
    <property type="component" value="Unassembled WGS sequence"/>
</dbReference>
<proteinExistence type="predicted"/>
<reference evidence="1 2" key="2">
    <citation type="submission" date="2024-01" db="EMBL/GenBank/DDBJ databases">
        <title>Comparative genomics of Cryptococcus and Kwoniella reveals pathogenesis evolution and contrasting modes of karyotype evolution via chromosome fusion or intercentromeric recombination.</title>
        <authorList>
            <person name="Coelho M.A."/>
            <person name="David-Palma M."/>
            <person name="Shea T."/>
            <person name="Bowers K."/>
            <person name="Mcginley-Smith S."/>
            <person name="Mohammad A.W."/>
            <person name="Gnirke A."/>
            <person name="Yurkov A.M."/>
            <person name="Nowrousian M."/>
            <person name="Sun S."/>
            <person name="Cuomo C.A."/>
            <person name="Heitman J."/>
        </authorList>
    </citation>
    <scope>NUCLEOTIDE SEQUENCE [LARGE SCALE GENOMIC DNA]</scope>
    <source>
        <strain evidence="1 2">IND107</strain>
    </source>
</reference>
<dbReference type="RefSeq" id="XP_066611239.1">
    <property type="nucleotide sequence ID" value="XM_066760478.1"/>
</dbReference>
<dbReference type="EMBL" id="ATAM02000012">
    <property type="protein sequence ID" value="KAL0241857.1"/>
    <property type="molecule type" value="Genomic_DNA"/>
</dbReference>
<evidence type="ECO:0000313" key="2">
    <source>
        <dbReference type="Proteomes" id="UP000054399"/>
    </source>
</evidence>